<keyword evidence="6" id="KW-0902">Two-component regulatory system</keyword>
<evidence type="ECO:0000256" key="3">
    <source>
        <dbReference type="ARBA" id="ARBA00022553"/>
    </source>
</evidence>
<accession>A0A4P9A3N8</accession>
<dbReference type="InterPro" id="IPR036097">
    <property type="entry name" value="HisK_dim/P_sf"/>
</dbReference>
<dbReference type="Pfam" id="PF00512">
    <property type="entry name" value="HisKA"/>
    <property type="match status" value="1"/>
</dbReference>
<keyword evidence="5 9" id="KW-0418">Kinase</keyword>
<dbReference type="RefSeq" id="WP_138079382.1">
    <property type="nucleotide sequence ID" value="NZ_CP040004.1"/>
</dbReference>
<protein>
    <recommendedName>
        <fullName evidence="2">histidine kinase</fullName>
        <ecNumber evidence="2">2.7.13.3</ecNumber>
    </recommendedName>
</protein>
<dbReference type="SUPFAM" id="SSF47384">
    <property type="entry name" value="Homodimeric domain of signal transducing histidine kinase"/>
    <property type="match status" value="1"/>
</dbReference>
<dbReference type="GO" id="GO:0000155">
    <property type="term" value="F:phosphorelay sensor kinase activity"/>
    <property type="evidence" value="ECO:0007669"/>
    <property type="project" value="InterPro"/>
</dbReference>
<dbReference type="Gene3D" id="1.10.287.130">
    <property type="match status" value="1"/>
</dbReference>
<dbReference type="EMBL" id="CP040004">
    <property type="protein sequence ID" value="QCT42431.1"/>
    <property type="molecule type" value="Genomic_DNA"/>
</dbReference>
<dbReference type="OrthoDB" id="9810730at2"/>
<keyword evidence="3" id="KW-0597">Phosphoprotein</keyword>
<keyword evidence="10" id="KW-1185">Reference proteome</keyword>
<dbReference type="InterPro" id="IPR036890">
    <property type="entry name" value="HATPase_C_sf"/>
</dbReference>
<keyword evidence="4" id="KW-0808">Transferase</keyword>
<evidence type="ECO:0000256" key="6">
    <source>
        <dbReference type="ARBA" id="ARBA00023012"/>
    </source>
</evidence>
<evidence type="ECO:0000256" key="5">
    <source>
        <dbReference type="ARBA" id="ARBA00022777"/>
    </source>
</evidence>
<proteinExistence type="predicted"/>
<sequence>MDRDYGQSLKKATHVLKTSRMRKQEFFAEMGMLLLRSTDLDVFLKRMKCFLRRSFQAESVTLAVKIGDSFRLESTSKRVLPAIDVARLTKHIHRHYRYNEVVLVKDLADESLQQSLAMYHIEVILPLAMDHECVGCVLFGRRAKRYTRRDISLLETMSGELVVAVKNSLAMAEVRQLNETLQQKIIDATRELRISNRQLQRLDAAKDEFISMASHQLRTPLTSIKGYLDMMLEGDLGPINATQRTVLTEAFGSSERMVQLIGDFLSVSRLQTGKFVINRQATDLAQLVKDEVAFLKTMSKQRHVKIAVDIDKDIPQPMVDGEKLRQVMMNMIENALYYSKPDTTIKVKLTRDDDDVVFTVKDTGIGVPDAEKANLFSKFFRGSNARKKRPDGTGIGLFLARKVVLAHGGQMVFESKESKGSTFGFRLPVK</sequence>
<dbReference type="CDD" id="cd00082">
    <property type="entry name" value="HisKA"/>
    <property type="match status" value="1"/>
</dbReference>
<dbReference type="PROSITE" id="PS50109">
    <property type="entry name" value="HIS_KIN"/>
    <property type="match status" value="1"/>
</dbReference>
<dbReference type="Gene3D" id="3.30.450.40">
    <property type="match status" value="1"/>
</dbReference>
<gene>
    <name evidence="9" type="ORF">FBF37_03070</name>
</gene>
<dbReference type="PRINTS" id="PR00344">
    <property type="entry name" value="BCTRLSENSOR"/>
</dbReference>
<dbReference type="InterPro" id="IPR005467">
    <property type="entry name" value="His_kinase_dom"/>
</dbReference>
<dbReference type="KEGG" id="nft:FBF37_03070"/>
<dbReference type="SUPFAM" id="SSF55874">
    <property type="entry name" value="ATPase domain of HSP90 chaperone/DNA topoisomerase II/histidine kinase"/>
    <property type="match status" value="1"/>
</dbReference>
<evidence type="ECO:0000256" key="7">
    <source>
        <dbReference type="SAM" id="Coils"/>
    </source>
</evidence>
<feature type="domain" description="Histidine kinase" evidence="8">
    <location>
        <begin position="212"/>
        <end position="430"/>
    </location>
</feature>
<dbReference type="Gene3D" id="3.30.565.10">
    <property type="entry name" value="Histidine kinase-like ATPase, C-terminal domain"/>
    <property type="match status" value="1"/>
</dbReference>
<dbReference type="Proteomes" id="UP000310639">
    <property type="component" value="Chromosome"/>
</dbReference>
<dbReference type="PANTHER" id="PTHR43711:SF31">
    <property type="entry name" value="HISTIDINE KINASE"/>
    <property type="match status" value="1"/>
</dbReference>
<dbReference type="AlphaFoldDB" id="A0A4P9A3N8"/>
<dbReference type="InterPro" id="IPR029016">
    <property type="entry name" value="GAF-like_dom_sf"/>
</dbReference>
<name>A0A4P9A3N8_9BACT</name>
<dbReference type="PANTHER" id="PTHR43711">
    <property type="entry name" value="TWO-COMPONENT HISTIDINE KINASE"/>
    <property type="match status" value="1"/>
</dbReference>
<evidence type="ECO:0000256" key="2">
    <source>
        <dbReference type="ARBA" id="ARBA00012438"/>
    </source>
</evidence>
<dbReference type="Pfam" id="PF02518">
    <property type="entry name" value="HATPase_c"/>
    <property type="match status" value="1"/>
</dbReference>
<dbReference type="SMART" id="SM00388">
    <property type="entry name" value="HisKA"/>
    <property type="match status" value="1"/>
</dbReference>
<comment type="catalytic activity">
    <reaction evidence="1">
        <text>ATP + protein L-histidine = ADP + protein N-phospho-L-histidine.</text>
        <dbReference type="EC" id="2.7.13.3"/>
    </reaction>
</comment>
<evidence type="ECO:0000313" key="9">
    <source>
        <dbReference type="EMBL" id="QCT42431.1"/>
    </source>
</evidence>
<keyword evidence="7" id="KW-0175">Coiled coil</keyword>
<dbReference type="InterPro" id="IPR050736">
    <property type="entry name" value="Sensor_HK_Regulatory"/>
</dbReference>
<organism evidence="9 10">
    <name type="scientific">Candidatus Nanosynbacter featherlites</name>
    <dbReference type="NCBI Taxonomy" id="2572088"/>
    <lineage>
        <taxon>Bacteria</taxon>
        <taxon>Candidatus Saccharimonadota</taxon>
        <taxon>Candidatus Saccharimonadia</taxon>
        <taxon>Candidatus Nanosynbacterales</taxon>
        <taxon>Candidatus Nanosynbacteraceae</taxon>
        <taxon>Candidatus Nanosynbacter</taxon>
    </lineage>
</organism>
<feature type="coiled-coil region" evidence="7">
    <location>
        <begin position="171"/>
        <end position="205"/>
    </location>
</feature>
<evidence type="ECO:0000256" key="1">
    <source>
        <dbReference type="ARBA" id="ARBA00000085"/>
    </source>
</evidence>
<dbReference type="InterPro" id="IPR003594">
    <property type="entry name" value="HATPase_dom"/>
</dbReference>
<evidence type="ECO:0000313" key="10">
    <source>
        <dbReference type="Proteomes" id="UP000310639"/>
    </source>
</evidence>
<dbReference type="SUPFAM" id="SSF55781">
    <property type="entry name" value="GAF domain-like"/>
    <property type="match status" value="1"/>
</dbReference>
<evidence type="ECO:0000256" key="4">
    <source>
        <dbReference type="ARBA" id="ARBA00022679"/>
    </source>
</evidence>
<dbReference type="InterPro" id="IPR003661">
    <property type="entry name" value="HisK_dim/P_dom"/>
</dbReference>
<dbReference type="FunFam" id="3.30.565.10:FF:000006">
    <property type="entry name" value="Sensor histidine kinase WalK"/>
    <property type="match status" value="1"/>
</dbReference>
<dbReference type="SMART" id="SM00387">
    <property type="entry name" value="HATPase_c"/>
    <property type="match status" value="1"/>
</dbReference>
<dbReference type="EC" id="2.7.13.3" evidence="2"/>
<evidence type="ECO:0000259" key="8">
    <source>
        <dbReference type="PROSITE" id="PS50109"/>
    </source>
</evidence>
<reference evidence="9 10" key="1">
    <citation type="submission" date="2019-04" db="EMBL/GenBank/DDBJ databases">
        <title>Saccharibacteria TM7 genomes.</title>
        <authorList>
            <person name="Bor B."/>
            <person name="He X."/>
            <person name="Chen T."/>
            <person name="Dewhirst F.E."/>
        </authorList>
    </citation>
    <scope>NUCLEOTIDE SEQUENCE [LARGE SCALE GENOMIC DNA]</scope>
    <source>
        <strain evidence="9 10">BB001</strain>
    </source>
</reference>
<dbReference type="InterPro" id="IPR004358">
    <property type="entry name" value="Sig_transdc_His_kin-like_C"/>
</dbReference>